<dbReference type="InterPro" id="IPR036942">
    <property type="entry name" value="Beta-barrel_TonB_sf"/>
</dbReference>
<reference evidence="11 12" key="1">
    <citation type="submission" date="2018-04" db="EMBL/GenBank/DDBJ databases">
        <title>Chitinophaga fuyangensis sp. nov., isolated from soil in a chemical factory.</title>
        <authorList>
            <person name="Chen K."/>
        </authorList>
    </citation>
    <scope>NUCLEOTIDE SEQUENCE [LARGE SCALE GENOMIC DNA]</scope>
    <source>
        <strain evidence="11 12">LY-1</strain>
    </source>
</reference>
<evidence type="ECO:0000256" key="1">
    <source>
        <dbReference type="ARBA" id="ARBA00004571"/>
    </source>
</evidence>
<dbReference type="Gene3D" id="2.60.40.1120">
    <property type="entry name" value="Carboxypeptidase-like, regulatory domain"/>
    <property type="match status" value="1"/>
</dbReference>
<accession>A0A2T7BPW8</accession>
<dbReference type="Pfam" id="PF07715">
    <property type="entry name" value="Plug"/>
    <property type="match status" value="1"/>
</dbReference>
<dbReference type="SUPFAM" id="SSF56935">
    <property type="entry name" value="Porins"/>
    <property type="match status" value="1"/>
</dbReference>
<dbReference type="InterPro" id="IPR023997">
    <property type="entry name" value="TonB-dep_OMP_SusC/RagA_CS"/>
</dbReference>
<feature type="signal peptide" evidence="8">
    <location>
        <begin position="1"/>
        <end position="22"/>
    </location>
</feature>
<dbReference type="InterPro" id="IPR037066">
    <property type="entry name" value="Plug_dom_sf"/>
</dbReference>
<dbReference type="Proteomes" id="UP000244450">
    <property type="component" value="Unassembled WGS sequence"/>
</dbReference>
<keyword evidence="6 7" id="KW-0998">Cell outer membrane</keyword>
<dbReference type="AlphaFoldDB" id="A0A2T7BPW8"/>
<proteinExistence type="inferred from homology"/>
<dbReference type="Gene3D" id="2.40.170.20">
    <property type="entry name" value="TonB-dependent receptor, beta-barrel domain"/>
    <property type="match status" value="1"/>
</dbReference>
<evidence type="ECO:0000313" key="11">
    <source>
        <dbReference type="EMBL" id="PUZ29716.1"/>
    </source>
</evidence>
<sequence length="1187" mass="130684">MTKKFVLVLTALLCLHISLSYAQSKPTVTLHLDGVTMKEALRQLQQQSGMFIGYQSKDITSLPPVKFDCNNMPLEDALGKLLKGTSISYEVMGNNVVLKRQPGVAAPKSLADTVSGAPRNVHGRVLNEEQQGIPGITVMGSLSHKVAVTNDNGEYFIQVPAGETMLSFSSVSYQHRNVMLGADKQYNVTLKERVGTLQQVEVVSTGYVNLPKERATGSFGVMTAKQLEKIPVPNLLNRLEGQVAGVQLNLTESDNSFVYGNLYGEVEGNGSYTMTVRGATTTPAGGATGVSNKPLVVVDGFPTNIDIRTINPNDVEQVTFLKDAAAASIWGARASAGVIVITTKKGKAGDGAPHFSFSAGAGIYAKPRLNTLPLMNAAQMIDYEKELISRNYIYDPTLYTGASQRAITEVDDLIFQQKRGEITQADLDTKLAAISKLNNRSQVEQYLLQPASNQHYDLNINGGTDKHTYYLSGAYDKENTSAKGNSGERITLTANQQFKFFKNVTLDANLRGSWFRYNRGGAGVSVYAAGILKPYEMLADAQGNGIGYARAYYSGRLDQLEAAGYLPWRYNYLQEQALSDYTTAEANYTGTLSLNVPIYKGLSFNVQYMLEKSNSDTKNFSGDSTYYTRNLINSATSIDPNTGKLVYGIPMGGVLNLLNYNRNNYSARGQLNFDQNFKGKHQVNALAGMEVRQTIDGSSANTLYGYNTASQFSKPVDYSSYYVTVDGYYYTVPYSDVYTNQHRRFLSYLGNVAYTYNSKYTLSGSARYDDYNNFGVDRKYRAKPFWSAGVSWAIAKESFMQDVNWVNSLTLRATYGVNGNISSSVLPYDKVSLIPDYQQPFLTYAIIQSPSNPALKWEQTSVTNIGIDFSLFDNRLGGSAEVYYRKGSDLFATFPIDDTYGFSTLTRNTASMNSHGVDLGLNGKIIHQRNFEWIANVTFSYNTNKITDARFNVTSSLLNSGGVGGPIAGKPSDYFMAFRYKGLDKNGAPVIYGGDKTNGDTLTSVKQVTNINDLKMAGRTTPPYFGGLGQTFRYKRLSLYVLATYKFGYVIQRPTPGNYPGRYGLNNYEMNNLIDKRWRKAGDEAITNVPGLAGGSNSAYIRFANADINVLPGDHIRLREASLSYDLPEKVLGRTPVKGISITGTARNLFIIWRKNKDGLDPDFLPSVNSIKLPPSAAYSFSLNVNF</sequence>
<dbReference type="NCBIfam" id="TIGR04056">
    <property type="entry name" value="OMP_RagA_SusC"/>
    <property type="match status" value="1"/>
</dbReference>
<keyword evidence="8" id="KW-0732">Signal</keyword>
<keyword evidence="2 7" id="KW-0813">Transport</keyword>
<evidence type="ECO:0000256" key="2">
    <source>
        <dbReference type="ARBA" id="ARBA00022448"/>
    </source>
</evidence>
<dbReference type="InterPro" id="IPR023996">
    <property type="entry name" value="TonB-dep_OMP_SusC/RagA"/>
</dbReference>
<evidence type="ECO:0000313" key="12">
    <source>
        <dbReference type="Proteomes" id="UP000244450"/>
    </source>
</evidence>
<evidence type="ECO:0000256" key="4">
    <source>
        <dbReference type="ARBA" id="ARBA00022692"/>
    </source>
</evidence>
<keyword evidence="4 7" id="KW-0812">Transmembrane</keyword>
<dbReference type="Gene3D" id="2.170.130.10">
    <property type="entry name" value="TonB-dependent receptor, plug domain"/>
    <property type="match status" value="1"/>
</dbReference>
<evidence type="ECO:0000259" key="10">
    <source>
        <dbReference type="Pfam" id="PF07715"/>
    </source>
</evidence>
<dbReference type="Pfam" id="PF07660">
    <property type="entry name" value="STN"/>
    <property type="match status" value="1"/>
</dbReference>
<dbReference type="SUPFAM" id="SSF49464">
    <property type="entry name" value="Carboxypeptidase regulatory domain-like"/>
    <property type="match status" value="1"/>
</dbReference>
<keyword evidence="3 7" id="KW-1134">Transmembrane beta strand</keyword>
<evidence type="ECO:0000256" key="3">
    <source>
        <dbReference type="ARBA" id="ARBA00022452"/>
    </source>
</evidence>
<dbReference type="OrthoDB" id="9768177at2"/>
<feature type="domain" description="Secretin/TonB short N-terminal" evidence="9">
    <location>
        <begin position="54"/>
        <end position="100"/>
    </location>
</feature>
<dbReference type="PROSITE" id="PS52016">
    <property type="entry name" value="TONB_DEPENDENT_REC_3"/>
    <property type="match status" value="1"/>
</dbReference>
<feature type="chain" id="PRO_5015463295" evidence="8">
    <location>
        <begin position="23"/>
        <end position="1187"/>
    </location>
</feature>
<dbReference type="InterPro" id="IPR008969">
    <property type="entry name" value="CarboxyPept-like_regulatory"/>
</dbReference>
<protein>
    <submittedName>
        <fullName evidence="11">SusC/RagA family TonB-linked outer membrane protein</fullName>
    </submittedName>
</protein>
<evidence type="ECO:0000259" key="9">
    <source>
        <dbReference type="Pfam" id="PF07660"/>
    </source>
</evidence>
<comment type="caution">
    <text evidence="11">The sequence shown here is derived from an EMBL/GenBank/DDBJ whole genome shotgun (WGS) entry which is preliminary data.</text>
</comment>
<dbReference type="GO" id="GO:0009279">
    <property type="term" value="C:cell outer membrane"/>
    <property type="evidence" value="ECO:0007669"/>
    <property type="project" value="UniProtKB-SubCell"/>
</dbReference>
<name>A0A2T7BPW8_9BACT</name>
<evidence type="ECO:0000256" key="8">
    <source>
        <dbReference type="SAM" id="SignalP"/>
    </source>
</evidence>
<dbReference type="InterPro" id="IPR011662">
    <property type="entry name" value="Secretin/TonB_short_N"/>
</dbReference>
<organism evidence="11 12">
    <name type="scientific">Chitinophaga parva</name>
    <dbReference type="NCBI Taxonomy" id="2169414"/>
    <lineage>
        <taxon>Bacteria</taxon>
        <taxon>Pseudomonadati</taxon>
        <taxon>Bacteroidota</taxon>
        <taxon>Chitinophagia</taxon>
        <taxon>Chitinophagales</taxon>
        <taxon>Chitinophagaceae</taxon>
        <taxon>Chitinophaga</taxon>
    </lineage>
</organism>
<gene>
    <name evidence="11" type="ORF">DCC81_09830</name>
</gene>
<comment type="similarity">
    <text evidence="7">Belongs to the TonB-dependent receptor family.</text>
</comment>
<dbReference type="Pfam" id="PF13715">
    <property type="entry name" value="CarbopepD_reg_2"/>
    <property type="match status" value="1"/>
</dbReference>
<feature type="domain" description="TonB-dependent receptor plug" evidence="10">
    <location>
        <begin position="212"/>
        <end position="338"/>
    </location>
</feature>
<dbReference type="Gene3D" id="3.55.50.30">
    <property type="match status" value="1"/>
</dbReference>
<evidence type="ECO:0000256" key="6">
    <source>
        <dbReference type="ARBA" id="ARBA00023237"/>
    </source>
</evidence>
<dbReference type="InterPro" id="IPR012910">
    <property type="entry name" value="Plug_dom"/>
</dbReference>
<dbReference type="RefSeq" id="WP_108686354.1">
    <property type="nucleotide sequence ID" value="NZ_QCYK01000001.1"/>
</dbReference>
<keyword evidence="12" id="KW-1185">Reference proteome</keyword>
<dbReference type="InterPro" id="IPR039426">
    <property type="entry name" value="TonB-dep_rcpt-like"/>
</dbReference>
<keyword evidence="5 7" id="KW-0472">Membrane</keyword>
<evidence type="ECO:0000256" key="5">
    <source>
        <dbReference type="ARBA" id="ARBA00023136"/>
    </source>
</evidence>
<evidence type="ECO:0000256" key="7">
    <source>
        <dbReference type="PROSITE-ProRule" id="PRU01360"/>
    </source>
</evidence>
<dbReference type="EMBL" id="QCYK01000001">
    <property type="protein sequence ID" value="PUZ29716.1"/>
    <property type="molecule type" value="Genomic_DNA"/>
</dbReference>
<dbReference type="NCBIfam" id="TIGR04057">
    <property type="entry name" value="SusC_RagA_signa"/>
    <property type="match status" value="1"/>
</dbReference>
<comment type="subcellular location">
    <subcellularLocation>
        <location evidence="1 7">Cell outer membrane</location>
        <topology evidence="1 7">Multi-pass membrane protein</topology>
    </subcellularLocation>
</comment>